<protein>
    <submittedName>
        <fullName evidence="2">Uncharacterized protein</fullName>
    </submittedName>
</protein>
<organism evidence="2 3">
    <name type="scientific">Scleroderma citrinum Foug A</name>
    <dbReference type="NCBI Taxonomy" id="1036808"/>
    <lineage>
        <taxon>Eukaryota</taxon>
        <taxon>Fungi</taxon>
        <taxon>Dikarya</taxon>
        <taxon>Basidiomycota</taxon>
        <taxon>Agaricomycotina</taxon>
        <taxon>Agaricomycetes</taxon>
        <taxon>Agaricomycetidae</taxon>
        <taxon>Boletales</taxon>
        <taxon>Sclerodermatineae</taxon>
        <taxon>Sclerodermataceae</taxon>
        <taxon>Scleroderma</taxon>
    </lineage>
</organism>
<keyword evidence="3" id="KW-1185">Reference proteome</keyword>
<dbReference type="Proteomes" id="UP000053989">
    <property type="component" value="Unassembled WGS sequence"/>
</dbReference>
<dbReference type="OrthoDB" id="2607904at2759"/>
<gene>
    <name evidence="2" type="ORF">SCLCIDRAFT_1214042</name>
</gene>
<feature type="compositionally biased region" description="Polar residues" evidence="1">
    <location>
        <begin position="33"/>
        <end position="44"/>
    </location>
</feature>
<feature type="region of interest" description="Disordered" evidence="1">
    <location>
        <begin position="33"/>
        <end position="54"/>
    </location>
</feature>
<dbReference type="HOGENOM" id="CLU_1321595_0_0_1"/>
<reference evidence="3" key="2">
    <citation type="submission" date="2015-01" db="EMBL/GenBank/DDBJ databases">
        <title>Evolutionary Origins and Diversification of the Mycorrhizal Mutualists.</title>
        <authorList>
            <consortium name="DOE Joint Genome Institute"/>
            <consortium name="Mycorrhizal Genomics Consortium"/>
            <person name="Kohler A."/>
            <person name="Kuo A."/>
            <person name="Nagy L.G."/>
            <person name="Floudas D."/>
            <person name="Copeland A."/>
            <person name="Barry K.W."/>
            <person name="Cichocki N."/>
            <person name="Veneault-Fourrey C."/>
            <person name="LaButti K."/>
            <person name="Lindquist E.A."/>
            <person name="Lipzen A."/>
            <person name="Lundell T."/>
            <person name="Morin E."/>
            <person name="Murat C."/>
            <person name="Riley R."/>
            <person name="Ohm R."/>
            <person name="Sun H."/>
            <person name="Tunlid A."/>
            <person name="Henrissat B."/>
            <person name="Grigoriev I.V."/>
            <person name="Hibbett D.S."/>
            <person name="Martin F."/>
        </authorList>
    </citation>
    <scope>NUCLEOTIDE SEQUENCE [LARGE SCALE GENOMIC DNA]</scope>
    <source>
        <strain evidence="3">Foug A</strain>
    </source>
</reference>
<sequence>MTYMSDLPDELLHDILAAACRIDVDLFADTRTTPRSSTAETSRAGNDDTYRSQPSSATAVPLVCRRWLNVSTPLIYETIILRTKHQARCLAHTLLNDYTLGLNIRKLRIEGGMGVPVNKILHFAPNVTHFFVELVGDKEESMLGLRPGLEVINPTVVMLMHRAMPRYNRRVSPLVGELCQFIPKWTNLVWCPVYWLERALADGHSRQH</sequence>
<evidence type="ECO:0000313" key="3">
    <source>
        <dbReference type="Proteomes" id="UP000053989"/>
    </source>
</evidence>
<evidence type="ECO:0000313" key="2">
    <source>
        <dbReference type="EMBL" id="KIM63656.1"/>
    </source>
</evidence>
<name>A0A0C3E6N6_9AGAM</name>
<dbReference type="EMBL" id="KN822033">
    <property type="protein sequence ID" value="KIM63656.1"/>
    <property type="molecule type" value="Genomic_DNA"/>
</dbReference>
<accession>A0A0C3E6N6</accession>
<dbReference type="AlphaFoldDB" id="A0A0C3E6N6"/>
<evidence type="ECO:0000256" key="1">
    <source>
        <dbReference type="SAM" id="MobiDB-lite"/>
    </source>
</evidence>
<dbReference type="InParanoid" id="A0A0C3E6N6"/>
<proteinExistence type="predicted"/>
<reference evidence="2 3" key="1">
    <citation type="submission" date="2014-04" db="EMBL/GenBank/DDBJ databases">
        <authorList>
            <consortium name="DOE Joint Genome Institute"/>
            <person name="Kuo A."/>
            <person name="Kohler A."/>
            <person name="Nagy L.G."/>
            <person name="Floudas D."/>
            <person name="Copeland A."/>
            <person name="Barry K.W."/>
            <person name="Cichocki N."/>
            <person name="Veneault-Fourrey C."/>
            <person name="LaButti K."/>
            <person name="Lindquist E.A."/>
            <person name="Lipzen A."/>
            <person name="Lundell T."/>
            <person name="Morin E."/>
            <person name="Murat C."/>
            <person name="Sun H."/>
            <person name="Tunlid A."/>
            <person name="Henrissat B."/>
            <person name="Grigoriev I.V."/>
            <person name="Hibbett D.S."/>
            <person name="Martin F."/>
            <person name="Nordberg H.P."/>
            <person name="Cantor M.N."/>
            <person name="Hua S.X."/>
        </authorList>
    </citation>
    <scope>NUCLEOTIDE SEQUENCE [LARGE SCALE GENOMIC DNA]</scope>
    <source>
        <strain evidence="2 3">Foug A</strain>
    </source>
</reference>